<dbReference type="EMBL" id="CP048659">
    <property type="protein sequence ID" value="QOW45523.1"/>
    <property type="molecule type" value="Genomic_DNA"/>
</dbReference>
<organism evidence="1 2">
    <name type="scientific">Acinetobacter piscicola</name>
    <dbReference type="NCBI Taxonomy" id="2006115"/>
    <lineage>
        <taxon>Bacteria</taxon>
        <taxon>Pseudomonadati</taxon>
        <taxon>Pseudomonadota</taxon>
        <taxon>Gammaproteobacteria</taxon>
        <taxon>Moraxellales</taxon>
        <taxon>Moraxellaceae</taxon>
        <taxon>Acinetobacter</taxon>
    </lineage>
</organism>
<evidence type="ECO:0000313" key="1">
    <source>
        <dbReference type="EMBL" id="QOW45523.1"/>
    </source>
</evidence>
<gene>
    <name evidence="1" type="ORF">G0028_06195</name>
</gene>
<name>A0A7S6VVF0_9GAMM</name>
<sequence length="164" mass="18926">MNKNPVTEQDIRLPQFRNAKLEDLEFDGSGEVVRKDRFETSMRKISGMLHGVNGLSARSGWTCEQVVEAVDQLLRFKQLVIAINTAPDGAEFYHFENGEFIKAINQEHLQIARDEPKNLHLVNHDVFLNGSWELTSAWIEYINHLISIDDMRKEIAEFWRGDNA</sequence>
<protein>
    <submittedName>
        <fullName evidence="1">Uncharacterized protein</fullName>
    </submittedName>
</protein>
<dbReference type="Proteomes" id="UP000593966">
    <property type="component" value="Chromosome"/>
</dbReference>
<reference evidence="1 2" key="1">
    <citation type="submission" date="2020-02" db="EMBL/GenBank/DDBJ databases">
        <title>Tigecycline-resistant Acinetobacter species from pigs and migratory birds.</title>
        <authorList>
            <person name="Chen C."/>
            <person name="Sun J."/>
            <person name="Liao X.-P."/>
            <person name="Liu Y.-H."/>
        </authorList>
    </citation>
    <scope>NUCLEOTIDE SEQUENCE [LARGE SCALE GENOMIC DNA]</scope>
    <source>
        <strain evidence="1 2">YH12207_T</strain>
    </source>
</reference>
<dbReference type="AlphaFoldDB" id="A0A7S6VVF0"/>
<dbReference type="RefSeq" id="WP_180044807.1">
    <property type="nucleotide sequence ID" value="NZ_CP048659.1"/>
</dbReference>
<keyword evidence="2" id="KW-1185">Reference proteome</keyword>
<evidence type="ECO:0000313" key="2">
    <source>
        <dbReference type="Proteomes" id="UP000593966"/>
    </source>
</evidence>
<accession>A0A7S6VVF0</accession>
<proteinExistence type="predicted"/>